<comment type="caution">
    <text evidence="2">The sequence shown here is derived from an EMBL/GenBank/DDBJ whole genome shotgun (WGS) entry which is preliminary data.</text>
</comment>
<dbReference type="Proteomes" id="UP001595660">
    <property type="component" value="Unassembled WGS sequence"/>
</dbReference>
<feature type="transmembrane region" description="Helical" evidence="1">
    <location>
        <begin position="51"/>
        <end position="70"/>
    </location>
</feature>
<evidence type="ECO:0000313" key="2">
    <source>
        <dbReference type="EMBL" id="MFC3477668.1"/>
    </source>
</evidence>
<keyword evidence="1" id="KW-1133">Transmembrane helix</keyword>
<dbReference type="GeneID" id="69116399"/>
<dbReference type="EMBL" id="JBHRWN010000002">
    <property type="protein sequence ID" value="MFC3477668.1"/>
    <property type="molecule type" value="Genomic_DNA"/>
</dbReference>
<evidence type="ECO:0000256" key="1">
    <source>
        <dbReference type="SAM" id="Phobius"/>
    </source>
</evidence>
<proteinExistence type="predicted"/>
<dbReference type="InterPro" id="IPR057182">
    <property type="entry name" value="DUF7860"/>
</dbReference>
<dbReference type="RefSeq" id="WP_232571207.1">
    <property type="nucleotide sequence ID" value="NZ_CP089466.1"/>
</dbReference>
<keyword evidence="1" id="KW-0812">Transmembrane</keyword>
<sequence>MGRYGNLDYPKLAKYGTLASVALVVVGALGTRLGAGTLPGWELTLLLDAEILGVVGMVVCPFLFGVFMPLTE</sequence>
<dbReference type="AlphaFoldDB" id="A0ABD5NEG0"/>
<keyword evidence="1" id="KW-0472">Membrane</keyword>
<protein>
    <submittedName>
        <fullName evidence="2">Uncharacterized protein</fullName>
    </submittedName>
</protein>
<reference evidence="2 3" key="1">
    <citation type="journal article" date="2019" name="Int. J. Syst. Evol. Microbiol.">
        <title>The Global Catalogue of Microorganisms (GCM) 10K type strain sequencing project: providing services to taxonomists for standard genome sequencing and annotation.</title>
        <authorList>
            <consortium name="The Broad Institute Genomics Platform"/>
            <consortium name="The Broad Institute Genome Sequencing Center for Infectious Disease"/>
            <person name="Wu L."/>
            <person name="Ma J."/>
        </authorList>
    </citation>
    <scope>NUCLEOTIDE SEQUENCE [LARGE SCALE GENOMIC DNA]</scope>
    <source>
        <strain evidence="2 3">CGMCC 1.12562</strain>
    </source>
</reference>
<feature type="transmembrane region" description="Helical" evidence="1">
    <location>
        <begin position="12"/>
        <end position="31"/>
    </location>
</feature>
<gene>
    <name evidence="2" type="ORF">ACFOKC_08015</name>
</gene>
<name>A0ABD5NEG0_9EURY</name>
<dbReference type="Pfam" id="PF25259">
    <property type="entry name" value="DUF7860"/>
    <property type="match status" value="1"/>
</dbReference>
<organism evidence="2 3">
    <name type="scientific">Halobacterium litoreum</name>
    <dbReference type="NCBI Taxonomy" id="2039234"/>
    <lineage>
        <taxon>Archaea</taxon>
        <taxon>Methanobacteriati</taxon>
        <taxon>Methanobacteriota</taxon>
        <taxon>Stenosarchaea group</taxon>
        <taxon>Halobacteria</taxon>
        <taxon>Halobacteriales</taxon>
        <taxon>Halobacteriaceae</taxon>
        <taxon>Halobacterium</taxon>
    </lineage>
</organism>
<evidence type="ECO:0000313" key="3">
    <source>
        <dbReference type="Proteomes" id="UP001595660"/>
    </source>
</evidence>
<accession>A0ABD5NEG0</accession>
<keyword evidence="3" id="KW-1185">Reference proteome</keyword>